<keyword evidence="4 9" id="KW-0378">Hydrolase</keyword>
<evidence type="ECO:0000256" key="6">
    <source>
        <dbReference type="ARBA" id="ARBA00023157"/>
    </source>
</evidence>
<dbReference type="PROSITE" id="PS51767">
    <property type="entry name" value="PEPTIDASE_A1"/>
    <property type="match status" value="1"/>
</dbReference>
<dbReference type="Gramene" id="KMS94481">
    <property type="protein sequence ID" value="KMS94481"/>
    <property type="gene ID" value="BVRB_020980"/>
</dbReference>
<evidence type="ECO:0000256" key="3">
    <source>
        <dbReference type="ARBA" id="ARBA00022750"/>
    </source>
</evidence>
<dbReference type="Gene3D" id="2.40.70.10">
    <property type="entry name" value="Acid Proteases"/>
    <property type="match status" value="1"/>
</dbReference>
<dbReference type="OrthoDB" id="771136at2759"/>
<dbReference type="Pfam" id="PF00026">
    <property type="entry name" value="Asp"/>
    <property type="match status" value="1"/>
</dbReference>
<evidence type="ECO:0000256" key="8">
    <source>
        <dbReference type="PIRSR" id="PIRSR601461-2"/>
    </source>
</evidence>
<dbReference type="EMBL" id="KQ093088">
    <property type="protein sequence ID" value="KMS94481.1"/>
    <property type="molecule type" value="Genomic_DNA"/>
</dbReference>
<keyword evidence="6 8" id="KW-1015">Disulfide bond</keyword>
<name>A0A0J8B0H0_BETVV</name>
<dbReference type="eggNOG" id="KOG1339">
    <property type="taxonomic scope" value="Eukaryota"/>
</dbReference>
<evidence type="ECO:0000256" key="7">
    <source>
        <dbReference type="ARBA" id="ARBA00023180"/>
    </source>
</evidence>
<evidence type="ECO:0000313" key="11">
    <source>
        <dbReference type="EMBL" id="KMS94481.1"/>
    </source>
</evidence>
<evidence type="ECO:0000256" key="4">
    <source>
        <dbReference type="ARBA" id="ARBA00022801"/>
    </source>
</evidence>
<dbReference type="InterPro" id="IPR033121">
    <property type="entry name" value="PEPTIDASE_A1"/>
</dbReference>
<dbReference type="PRINTS" id="PR00792">
    <property type="entry name" value="PEPSIN"/>
</dbReference>
<keyword evidence="12" id="KW-1185">Reference proteome</keyword>
<feature type="domain" description="Peptidase A1" evidence="10">
    <location>
        <begin position="1"/>
        <end position="205"/>
    </location>
</feature>
<dbReference type="Proteomes" id="UP000035740">
    <property type="component" value="Unassembled WGS sequence"/>
</dbReference>
<proteinExistence type="inferred from homology"/>
<dbReference type="GO" id="GO:0006508">
    <property type="term" value="P:proteolysis"/>
    <property type="evidence" value="ECO:0007669"/>
    <property type="project" value="UniProtKB-KW"/>
</dbReference>
<keyword evidence="7" id="KW-0325">Glycoprotein</keyword>
<dbReference type="GO" id="GO:0004190">
    <property type="term" value="F:aspartic-type endopeptidase activity"/>
    <property type="evidence" value="ECO:0007669"/>
    <property type="project" value="UniProtKB-KW"/>
</dbReference>
<evidence type="ECO:0000259" key="10">
    <source>
        <dbReference type="PROSITE" id="PS51767"/>
    </source>
</evidence>
<comment type="similarity">
    <text evidence="1 9">Belongs to the peptidase A1 family.</text>
</comment>
<organism evidence="11 12">
    <name type="scientific">Beta vulgaris subsp. vulgaris</name>
    <name type="common">Beet</name>
    <dbReference type="NCBI Taxonomy" id="3555"/>
    <lineage>
        <taxon>Eukaryota</taxon>
        <taxon>Viridiplantae</taxon>
        <taxon>Streptophyta</taxon>
        <taxon>Embryophyta</taxon>
        <taxon>Tracheophyta</taxon>
        <taxon>Spermatophyta</taxon>
        <taxon>Magnoliopsida</taxon>
        <taxon>eudicotyledons</taxon>
        <taxon>Gunneridae</taxon>
        <taxon>Pentapetalae</taxon>
        <taxon>Caryophyllales</taxon>
        <taxon>Chenopodiaceae</taxon>
        <taxon>Betoideae</taxon>
        <taxon>Beta</taxon>
    </lineage>
</organism>
<evidence type="ECO:0000256" key="2">
    <source>
        <dbReference type="ARBA" id="ARBA00022670"/>
    </source>
</evidence>
<keyword evidence="3 9" id="KW-0064">Aspartyl protease</keyword>
<dbReference type="InterPro" id="IPR001461">
    <property type="entry name" value="Aspartic_peptidase_A1"/>
</dbReference>
<evidence type="ECO:0000256" key="5">
    <source>
        <dbReference type="ARBA" id="ARBA00023145"/>
    </source>
</evidence>
<dbReference type="OMA" id="RIFSIRM"/>
<evidence type="ECO:0000256" key="9">
    <source>
        <dbReference type="RuleBase" id="RU000454"/>
    </source>
</evidence>
<dbReference type="PANTHER" id="PTHR47966">
    <property type="entry name" value="BETA-SITE APP-CLEAVING ENZYME, ISOFORM A-RELATED"/>
    <property type="match status" value="1"/>
</dbReference>
<feature type="non-terminal residue" evidence="11">
    <location>
        <position position="1"/>
    </location>
</feature>
<keyword evidence="2 9" id="KW-0645">Protease</keyword>
<keyword evidence="5" id="KW-0865">Zymogen</keyword>
<protein>
    <recommendedName>
        <fullName evidence="10">Peptidase A1 domain-containing protein</fullName>
    </recommendedName>
</protein>
<dbReference type="PROSITE" id="PS00141">
    <property type="entry name" value="ASP_PROTEASE"/>
    <property type="match status" value="1"/>
</dbReference>
<dbReference type="FunFam" id="2.40.70.10:FF:000002">
    <property type="entry name" value="Vacuolar aspartic proteinase"/>
    <property type="match status" value="1"/>
</dbReference>
<evidence type="ECO:0000256" key="1">
    <source>
        <dbReference type="ARBA" id="ARBA00007447"/>
    </source>
</evidence>
<feature type="disulfide bond" evidence="8">
    <location>
        <begin position="127"/>
        <end position="164"/>
    </location>
</feature>
<dbReference type="PANTHER" id="PTHR47966:SF51">
    <property type="entry name" value="BETA-SITE APP-CLEAVING ENZYME, ISOFORM A-RELATED"/>
    <property type="match status" value="1"/>
</dbReference>
<accession>A0A0J8B0H0</accession>
<dbReference type="AlphaFoldDB" id="A0A0J8B0H0"/>
<evidence type="ECO:0000313" key="12">
    <source>
        <dbReference type="Proteomes" id="UP000035740"/>
    </source>
</evidence>
<dbReference type="SUPFAM" id="SSF50630">
    <property type="entry name" value="Acid proteases"/>
    <property type="match status" value="1"/>
</dbReference>
<reference evidence="11 12" key="1">
    <citation type="journal article" date="2014" name="Nature">
        <title>The genome of the recently domesticated crop plant sugar beet (Beta vulgaris).</title>
        <authorList>
            <person name="Dohm J.C."/>
            <person name="Minoche A.E."/>
            <person name="Holtgrawe D."/>
            <person name="Capella-Gutierrez S."/>
            <person name="Zakrzewski F."/>
            <person name="Tafer H."/>
            <person name="Rupp O."/>
            <person name="Sorensen T.R."/>
            <person name="Stracke R."/>
            <person name="Reinhardt R."/>
            <person name="Goesmann A."/>
            <person name="Kraft T."/>
            <person name="Schulz B."/>
            <person name="Stadler P.F."/>
            <person name="Schmidt T."/>
            <person name="Gabaldon T."/>
            <person name="Lehrach H."/>
            <person name="Weisshaar B."/>
            <person name="Himmelbauer H."/>
        </authorList>
    </citation>
    <scope>NUCLEOTIDE SEQUENCE [LARGE SCALE GENOMIC DNA]</scope>
    <source>
        <tissue evidence="11">Taproot</tissue>
    </source>
</reference>
<dbReference type="InterPro" id="IPR001969">
    <property type="entry name" value="Aspartic_peptidase_AS"/>
</dbReference>
<sequence length="239" mass="26778">GMAFRAISVDHLKPLMECAWEQNLLSKNMFSFYLPSTDDAAGQLTLGGYDKQYFSGDITWVPVTSKTYWEIEVDSISSEGFQADCKTAIVDTGTTLLAGPSQEVAKLAQQMGAIRNPLMRNMYVMSCSKKDRLSNIEIGLNGRAFTLTPDDYLIKQKVFGFDICVLGIMGIDVPPPRGPLWILGDVFIRQYYTIFDVGNVQVGFVNVTQSDSKMKAIPFNHDYDEQFNKFTNFIQVSVI</sequence>
<gene>
    <name evidence="11" type="ORF">BVRB_020980</name>
</gene>
<dbReference type="InterPro" id="IPR021109">
    <property type="entry name" value="Peptidase_aspartic_dom_sf"/>
</dbReference>